<dbReference type="Pfam" id="PF00440">
    <property type="entry name" value="TetR_N"/>
    <property type="match status" value="1"/>
</dbReference>
<gene>
    <name evidence="6" type="ORF">FAA86_22150</name>
</gene>
<dbReference type="InterPro" id="IPR009057">
    <property type="entry name" value="Homeodomain-like_sf"/>
</dbReference>
<protein>
    <submittedName>
        <fullName evidence="6">TetR/AcrR family transcriptional regulator</fullName>
    </submittedName>
</protein>
<dbReference type="Pfam" id="PF17935">
    <property type="entry name" value="TetR_C_27"/>
    <property type="match status" value="1"/>
</dbReference>
<reference evidence="6 7" key="1">
    <citation type="submission" date="2019-04" db="EMBL/GenBank/DDBJ databases">
        <title>genome sequence of strain W3.</title>
        <authorList>
            <person name="Gao J."/>
            <person name="Sun J."/>
        </authorList>
    </citation>
    <scope>NUCLEOTIDE SEQUENCE [LARGE SCALE GENOMIC DNA]</scope>
    <source>
        <strain evidence="6 7">W3</strain>
    </source>
</reference>
<keyword evidence="3" id="KW-0804">Transcription</keyword>
<dbReference type="GO" id="GO:0003700">
    <property type="term" value="F:DNA-binding transcription factor activity"/>
    <property type="evidence" value="ECO:0007669"/>
    <property type="project" value="TreeGrafter"/>
</dbReference>
<feature type="domain" description="HTH tetR-type" evidence="5">
    <location>
        <begin position="12"/>
        <end position="72"/>
    </location>
</feature>
<dbReference type="InterPro" id="IPR041478">
    <property type="entry name" value="TetR_C_27"/>
</dbReference>
<name>A0A4V4HPS7_9HYPH</name>
<dbReference type="PANTHER" id="PTHR30055">
    <property type="entry name" value="HTH-TYPE TRANSCRIPTIONAL REGULATOR RUTR"/>
    <property type="match status" value="1"/>
</dbReference>
<organism evidence="6 7">
    <name type="scientific">Rhizobium rosettiformans W3</name>
    <dbReference type="NCBI Taxonomy" id="538378"/>
    <lineage>
        <taxon>Bacteria</taxon>
        <taxon>Pseudomonadati</taxon>
        <taxon>Pseudomonadota</taxon>
        <taxon>Alphaproteobacteria</taxon>
        <taxon>Hyphomicrobiales</taxon>
        <taxon>Rhizobiaceae</taxon>
        <taxon>Rhizobium/Agrobacterium group</taxon>
        <taxon>Rhizobium</taxon>
    </lineage>
</organism>
<dbReference type="RefSeq" id="WP_136543208.1">
    <property type="nucleotide sequence ID" value="NZ_STGU01000021.1"/>
</dbReference>
<sequence>MTPVAPQSQDPADTSTRILQAAEAQFRHYGYSKTTVADVAKDLGMSPANIYRFFGSKSELLEGVCARMLQQSLEVARAAAALPLSAEERLRRYSMSHFEFTVATMLDERKVHEMVVVAIEQSWGVIDKHIDEIQAILTEIIADGMEKGEFAKGDPAHAARCFGAATSPLHHPQMVAQCIGKTNRAGPEDLTEFAIRALKI</sequence>
<proteinExistence type="predicted"/>
<dbReference type="Proteomes" id="UP000307378">
    <property type="component" value="Unassembled WGS sequence"/>
</dbReference>
<comment type="caution">
    <text evidence="6">The sequence shown here is derived from an EMBL/GenBank/DDBJ whole genome shotgun (WGS) entry which is preliminary data.</text>
</comment>
<accession>A0A4V4HPS7</accession>
<feature type="DNA-binding region" description="H-T-H motif" evidence="4">
    <location>
        <begin position="35"/>
        <end position="54"/>
    </location>
</feature>
<evidence type="ECO:0000256" key="1">
    <source>
        <dbReference type="ARBA" id="ARBA00023015"/>
    </source>
</evidence>
<keyword evidence="2 4" id="KW-0238">DNA-binding</keyword>
<dbReference type="PRINTS" id="PR00455">
    <property type="entry name" value="HTHTETR"/>
</dbReference>
<dbReference type="Gene3D" id="1.10.357.10">
    <property type="entry name" value="Tetracycline Repressor, domain 2"/>
    <property type="match status" value="1"/>
</dbReference>
<dbReference type="PANTHER" id="PTHR30055:SF151">
    <property type="entry name" value="TRANSCRIPTIONAL REGULATORY PROTEIN"/>
    <property type="match status" value="1"/>
</dbReference>
<dbReference type="EMBL" id="STGU01000021">
    <property type="protein sequence ID" value="THV31176.1"/>
    <property type="molecule type" value="Genomic_DNA"/>
</dbReference>
<dbReference type="GO" id="GO:0000976">
    <property type="term" value="F:transcription cis-regulatory region binding"/>
    <property type="evidence" value="ECO:0007669"/>
    <property type="project" value="TreeGrafter"/>
</dbReference>
<keyword evidence="1" id="KW-0805">Transcription regulation</keyword>
<evidence type="ECO:0000259" key="5">
    <source>
        <dbReference type="PROSITE" id="PS50977"/>
    </source>
</evidence>
<evidence type="ECO:0000256" key="4">
    <source>
        <dbReference type="PROSITE-ProRule" id="PRU00335"/>
    </source>
</evidence>
<dbReference type="PROSITE" id="PS50977">
    <property type="entry name" value="HTH_TETR_2"/>
    <property type="match status" value="1"/>
</dbReference>
<evidence type="ECO:0000256" key="3">
    <source>
        <dbReference type="ARBA" id="ARBA00023163"/>
    </source>
</evidence>
<evidence type="ECO:0000313" key="6">
    <source>
        <dbReference type="EMBL" id="THV31176.1"/>
    </source>
</evidence>
<dbReference type="InterPro" id="IPR036271">
    <property type="entry name" value="Tet_transcr_reg_TetR-rel_C_sf"/>
</dbReference>
<dbReference type="AlphaFoldDB" id="A0A4V4HPS7"/>
<dbReference type="SUPFAM" id="SSF46689">
    <property type="entry name" value="Homeodomain-like"/>
    <property type="match status" value="1"/>
</dbReference>
<dbReference type="SUPFAM" id="SSF48498">
    <property type="entry name" value="Tetracyclin repressor-like, C-terminal domain"/>
    <property type="match status" value="1"/>
</dbReference>
<dbReference type="InterPro" id="IPR001647">
    <property type="entry name" value="HTH_TetR"/>
</dbReference>
<dbReference type="InterPro" id="IPR050109">
    <property type="entry name" value="HTH-type_TetR-like_transc_reg"/>
</dbReference>
<evidence type="ECO:0000313" key="7">
    <source>
        <dbReference type="Proteomes" id="UP000307378"/>
    </source>
</evidence>
<evidence type="ECO:0000256" key="2">
    <source>
        <dbReference type="ARBA" id="ARBA00023125"/>
    </source>
</evidence>